<organism evidence="3 4">
    <name type="scientific">Schizopora paradoxa</name>
    <dbReference type="NCBI Taxonomy" id="27342"/>
    <lineage>
        <taxon>Eukaryota</taxon>
        <taxon>Fungi</taxon>
        <taxon>Dikarya</taxon>
        <taxon>Basidiomycota</taxon>
        <taxon>Agaricomycotina</taxon>
        <taxon>Agaricomycetes</taxon>
        <taxon>Hymenochaetales</taxon>
        <taxon>Schizoporaceae</taxon>
        <taxon>Schizopora</taxon>
    </lineage>
</organism>
<accession>A0A0H2RRQ6</accession>
<dbReference type="CDD" id="cd14483">
    <property type="entry name" value="SPX_PHO81_NUC-2_like"/>
    <property type="match status" value="1"/>
</dbReference>
<evidence type="ECO:0000313" key="4">
    <source>
        <dbReference type="Proteomes" id="UP000053477"/>
    </source>
</evidence>
<proteinExistence type="predicted"/>
<dbReference type="EMBL" id="KQ086136">
    <property type="protein sequence ID" value="KLO07496.1"/>
    <property type="molecule type" value="Genomic_DNA"/>
</dbReference>
<dbReference type="InterPro" id="IPR031142">
    <property type="entry name" value="SPX_prot"/>
</dbReference>
<dbReference type="Proteomes" id="UP000053477">
    <property type="component" value="Unassembled WGS sequence"/>
</dbReference>
<dbReference type="PANTHER" id="PTHR45978:SF7">
    <property type="entry name" value="SPX DOMAIN-CONTAINING PROTEIN 4"/>
    <property type="match status" value="1"/>
</dbReference>
<sequence>MKFGKQILAQRVPGWSQYYLDYKALKKIVSSLASGRSLTESPSLVLGPRPTNPSLTSGASDVVHSLQDASVNLQDQQALEILNASGRDEDRGPNFQAHKVAFFFKLERELEKINAFYLQKEAELKLRLETLLSKRRAAVVRHLPQDADATPKDHVEWKAVEEGFRLLERDLAKLQQFVDINATGFRKILKKWDKRSKSTTKELYLARQVDVQPVFNRQVR</sequence>
<dbReference type="InParanoid" id="A0A0H2RRQ6"/>
<dbReference type="InterPro" id="IPR004331">
    <property type="entry name" value="SPX_dom"/>
</dbReference>
<evidence type="ECO:0000256" key="1">
    <source>
        <dbReference type="SAM" id="MobiDB-lite"/>
    </source>
</evidence>
<dbReference type="PROSITE" id="PS51382">
    <property type="entry name" value="SPX"/>
    <property type="match status" value="1"/>
</dbReference>
<keyword evidence="4" id="KW-1185">Reference proteome</keyword>
<dbReference type="PANTHER" id="PTHR45978">
    <property type="entry name" value="SPX DOMAIN-CONTAINING PROTEIN 3"/>
    <property type="match status" value="1"/>
</dbReference>
<protein>
    <submittedName>
        <fullName evidence="3">SPX-domain-containing protein</fullName>
    </submittedName>
</protein>
<reference evidence="3 4" key="1">
    <citation type="submission" date="2015-04" db="EMBL/GenBank/DDBJ databases">
        <title>Complete genome sequence of Schizopora paradoxa KUC8140, a cosmopolitan wood degrader in East Asia.</title>
        <authorList>
            <consortium name="DOE Joint Genome Institute"/>
            <person name="Min B."/>
            <person name="Park H."/>
            <person name="Jang Y."/>
            <person name="Kim J.-J."/>
            <person name="Kim K.H."/>
            <person name="Pangilinan J."/>
            <person name="Lipzen A."/>
            <person name="Riley R."/>
            <person name="Grigoriev I.V."/>
            <person name="Spatafora J.W."/>
            <person name="Choi I.-G."/>
        </authorList>
    </citation>
    <scope>NUCLEOTIDE SEQUENCE [LARGE SCALE GENOMIC DNA]</scope>
    <source>
        <strain evidence="3 4">KUC8140</strain>
    </source>
</reference>
<name>A0A0H2RRQ6_9AGAM</name>
<dbReference type="Pfam" id="PF03105">
    <property type="entry name" value="SPX"/>
    <property type="match status" value="2"/>
</dbReference>
<dbReference type="OrthoDB" id="1577640at2759"/>
<evidence type="ECO:0000313" key="3">
    <source>
        <dbReference type="EMBL" id="KLO07496.1"/>
    </source>
</evidence>
<dbReference type="AlphaFoldDB" id="A0A0H2RRQ6"/>
<dbReference type="STRING" id="27342.A0A0H2RRQ6"/>
<feature type="region of interest" description="Disordered" evidence="1">
    <location>
        <begin position="39"/>
        <end position="58"/>
    </location>
</feature>
<evidence type="ECO:0000259" key="2">
    <source>
        <dbReference type="PROSITE" id="PS51382"/>
    </source>
</evidence>
<gene>
    <name evidence="3" type="ORF">SCHPADRAFT_647601</name>
</gene>
<feature type="domain" description="SPX" evidence="2">
    <location>
        <begin position="1"/>
        <end position="206"/>
    </location>
</feature>
<dbReference type="GO" id="GO:0016036">
    <property type="term" value="P:cellular response to phosphate starvation"/>
    <property type="evidence" value="ECO:0007669"/>
    <property type="project" value="InterPro"/>
</dbReference>